<dbReference type="Pfam" id="PF13424">
    <property type="entry name" value="TPR_12"/>
    <property type="match status" value="2"/>
</dbReference>
<reference evidence="3 4" key="1">
    <citation type="submission" date="2018-05" db="EMBL/GenBank/DDBJ databases">
        <title>Complete genome sequence of sponge-derived Streptomyces sp. HNM0039.</title>
        <authorList>
            <person name="Huang X."/>
            <person name="Zhou S."/>
        </authorList>
    </citation>
    <scope>NUCLEOTIDE SEQUENCE [LARGE SCALE GENOMIC DNA]</scope>
    <source>
        <strain evidence="3 4">HNM0039</strain>
    </source>
</reference>
<proteinExistence type="predicted"/>
<dbReference type="SUPFAM" id="SSF48452">
    <property type="entry name" value="TPR-like"/>
    <property type="match status" value="1"/>
</dbReference>
<organism evidence="3 4">
    <name type="scientific">Streptomyces tirandamycinicus</name>
    <dbReference type="NCBI Taxonomy" id="2174846"/>
    <lineage>
        <taxon>Bacteria</taxon>
        <taxon>Bacillati</taxon>
        <taxon>Actinomycetota</taxon>
        <taxon>Actinomycetes</taxon>
        <taxon>Kitasatosporales</taxon>
        <taxon>Streptomycetaceae</taxon>
        <taxon>Streptomyces</taxon>
    </lineage>
</organism>
<feature type="region of interest" description="Disordered" evidence="1">
    <location>
        <begin position="1"/>
        <end position="20"/>
    </location>
</feature>
<dbReference type="InterPro" id="IPR053137">
    <property type="entry name" value="NLR-like"/>
</dbReference>
<feature type="domain" description="NB-ARC" evidence="2">
    <location>
        <begin position="94"/>
        <end position="222"/>
    </location>
</feature>
<dbReference type="KEGG" id="stir:DDW44_12885"/>
<evidence type="ECO:0000256" key="1">
    <source>
        <dbReference type="SAM" id="MobiDB-lite"/>
    </source>
</evidence>
<accession>A0A2S1ST43</accession>
<feature type="region of interest" description="Disordered" evidence="1">
    <location>
        <begin position="783"/>
        <end position="803"/>
    </location>
</feature>
<name>A0A2S1ST43_9ACTN</name>
<dbReference type="SUPFAM" id="SSF52540">
    <property type="entry name" value="P-loop containing nucleoside triphosphate hydrolases"/>
    <property type="match status" value="1"/>
</dbReference>
<dbReference type="InterPro" id="IPR002182">
    <property type="entry name" value="NB-ARC"/>
</dbReference>
<dbReference type="EMBL" id="CP029188">
    <property type="protein sequence ID" value="AWI29579.1"/>
    <property type="molecule type" value="Genomic_DNA"/>
</dbReference>
<dbReference type="GO" id="GO:0043531">
    <property type="term" value="F:ADP binding"/>
    <property type="evidence" value="ECO:0007669"/>
    <property type="project" value="InterPro"/>
</dbReference>
<dbReference type="AlphaFoldDB" id="A0A2S1ST43"/>
<evidence type="ECO:0000313" key="3">
    <source>
        <dbReference type="EMBL" id="AWI29579.1"/>
    </source>
</evidence>
<dbReference type="OrthoDB" id="127785at2"/>
<dbReference type="InterPro" id="IPR011990">
    <property type="entry name" value="TPR-like_helical_dom_sf"/>
</dbReference>
<protein>
    <submittedName>
        <fullName evidence="3">ATP/GTP-binding protein</fullName>
    </submittedName>
</protein>
<dbReference type="InterPro" id="IPR027417">
    <property type="entry name" value="P-loop_NTPase"/>
</dbReference>
<dbReference type="Gene3D" id="3.40.50.300">
    <property type="entry name" value="P-loop containing nucleotide triphosphate hydrolases"/>
    <property type="match status" value="1"/>
</dbReference>
<dbReference type="Proteomes" id="UP000244900">
    <property type="component" value="Chromosome"/>
</dbReference>
<dbReference type="PANTHER" id="PTHR46082">
    <property type="entry name" value="ATP/GTP-BINDING PROTEIN-RELATED"/>
    <property type="match status" value="1"/>
</dbReference>
<dbReference type="PANTHER" id="PTHR46082:SF6">
    <property type="entry name" value="AAA+ ATPASE DOMAIN-CONTAINING PROTEIN-RELATED"/>
    <property type="match status" value="1"/>
</dbReference>
<keyword evidence="4" id="KW-1185">Reference proteome</keyword>
<dbReference type="Gene3D" id="1.25.40.10">
    <property type="entry name" value="Tetratricopeptide repeat domain"/>
    <property type="match status" value="2"/>
</dbReference>
<gene>
    <name evidence="3" type="ORF">DDW44_12885</name>
</gene>
<evidence type="ECO:0000313" key="4">
    <source>
        <dbReference type="Proteomes" id="UP000244900"/>
    </source>
</evidence>
<dbReference type="Pfam" id="PF00931">
    <property type="entry name" value="NB-ARC"/>
    <property type="match status" value="1"/>
</dbReference>
<evidence type="ECO:0000259" key="2">
    <source>
        <dbReference type="Pfam" id="PF00931"/>
    </source>
</evidence>
<sequence>MTEPPRAQCAVNGRASGQGRVYQTTGDQHITEHHHYYGAGEAESLSGSSVPRSIVHAATDGLRNGLVAPDSVRLPLVGRMPRHLRDRKALMAGLLEAAGGHGGIHVLHGTGGCGKTAVAQALFHAVTSHLDTVGLWVSASERATLRAGMLAVAADRGAQAVELAAAYAGQRAAADLVWHYLDSSPQRWVLVLDNADDPAVLEEGGWLRASRQGTVVVTTRQGTSPVWQGARLHRVGTLPVDDAALILRDLAPDSGTFEEARSMAQRLDCLPLALTLAGSFLSRQLLESWSMSDYQRHLEDESTELIDRGADSERDARHLVGRTWQISLDRLERAGVPESVTLMRLLSCFSPDPLPLALLHPRKLAATDLGHAAPSLQGHRVEVALRGLLDHSLIALVDIERGGAGVRCVRAHGVLLDSIAASVPDDQRVLLTTSALRLLAEEFPETLREARVAGGVGWLAPHVVSLLRRVPASEVALQAVELAVRLAGLTFEMGDYHASSSMARSAAEVGQRQLGVDHRVTLRARHRLALALFRLGRFEESERLHRNVLEARVRLLGLEHGETLASLQDIHEPLGQLGRLEDCVTSLRETEAIRTRILGPDHPDTLHVRALLVEYLAHPETKEEFDEFAPAAVATCEERLGAESFTTVTARHNYAYGLYAFGRWEQAEAAARKAVSDRERIHGAEHYLTLSATVLLSWILEKRGRSDEAIILARRVVEGQEKVLGVEHPYVLANRAGLAASLAASGPVAEAAALAARNLPLCERVLGHSDPVTIRTRAVVNDLGGTGAEGSPLGQDGGPVERA</sequence>